<proteinExistence type="predicted"/>
<feature type="region of interest" description="Disordered" evidence="1">
    <location>
        <begin position="361"/>
        <end position="386"/>
    </location>
</feature>
<feature type="compositionally biased region" description="Basic and acidic residues" evidence="1">
    <location>
        <begin position="158"/>
        <end position="172"/>
    </location>
</feature>
<feature type="region of interest" description="Disordered" evidence="1">
    <location>
        <begin position="616"/>
        <end position="638"/>
    </location>
</feature>
<keyword evidence="2" id="KW-0812">Transmembrane</keyword>
<feature type="compositionally biased region" description="Basic and acidic residues" evidence="1">
    <location>
        <begin position="1"/>
        <end position="10"/>
    </location>
</feature>
<feature type="region of interest" description="Disordered" evidence="1">
    <location>
        <begin position="321"/>
        <end position="345"/>
    </location>
</feature>
<keyword evidence="2" id="KW-1133">Transmembrane helix</keyword>
<name>A0ABQ7S817_9ACAR</name>
<feature type="compositionally biased region" description="Polar residues" evidence="1">
    <location>
        <begin position="11"/>
        <end position="21"/>
    </location>
</feature>
<protein>
    <submittedName>
        <fullName evidence="3">Uncharacterized protein</fullName>
    </submittedName>
</protein>
<keyword evidence="2" id="KW-0472">Membrane</keyword>
<keyword evidence="4" id="KW-1185">Reference proteome</keyword>
<feature type="region of interest" description="Disordered" evidence="1">
    <location>
        <begin position="84"/>
        <end position="115"/>
    </location>
</feature>
<dbReference type="Proteomes" id="UP000825002">
    <property type="component" value="Unassembled WGS sequence"/>
</dbReference>
<comment type="caution">
    <text evidence="3">The sequence shown here is derived from an EMBL/GenBank/DDBJ whole genome shotgun (WGS) entry which is preliminary data.</text>
</comment>
<feature type="region of interest" description="Disordered" evidence="1">
    <location>
        <begin position="1"/>
        <end position="21"/>
    </location>
</feature>
<organism evidence="3 4">
    <name type="scientific">Fragariocoptes setiger</name>
    <dbReference type="NCBI Taxonomy" id="1670756"/>
    <lineage>
        <taxon>Eukaryota</taxon>
        <taxon>Metazoa</taxon>
        <taxon>Ecdysozoa</taxon>
        <taxon>Arthropoda</taxon>
        <taxon>Chelicerata</taxon>
        <taxon>Arachnida</taxon>
        <taxon>Acari</taxon>
        <taxon>Acariformes</taxon>
        <taxon>Trombidiformes</taxon>
        <taxon>Prostigmata</taxon>
        <taxon>Eupodina</taxon>
        <taxon>Eriophyoidea</taxon>
        <taxon>Phytoptidae</taxon>
        <taxon>Fragariocoptes</taxon>
    </lineage>
</organism>
<dbReference type="EMBL" id="JAIFTH010000514">
    <property type="protein sequence ID" value="KAG9509370.1"/>
    <property type="molecule type" value="Genomic_DNA"/>
</dbReference>
<accession>A0ABQ7S817</accession>
<feature type="compositionally biased region" description="Low complexity" evidence="1">
    <location>
        <begin position="548"/>
        <end position="572"/>
    </location>
</feature>
<feature type="region of interest" description="Disordered" evidence="1">
    <location>
        <begin position="529"/>
        <end position="572"/>
    </location>
</feature>
<gene>
    <name evidence="3" type="ORF">GZH46_02114</name>
</gene>
<evidence type="ECO:0000256" key="2">
    <source>
        <dbReference type="SAM" id="Phobius"/>
    </source>
</evidence>
<sequence length="660" mass="71239">MDSKPLEKAHSSYSEHSSTCGDYRKPTNNMGGISGLKSKLSLPTALWIVLIGFGICFLALLSSLCTTLRSLDELIAIEQASIHNRRVSQQESTSPSSTLALKRADGTSTNVGGDTDNEAAIELALNSIGGANTDAAEPALVAFVENVNVNFNGDSNDDDSRNSNNKDKDNKSTVHKSSAKRSRKAKKRQQQQQQNNDIDLLPLMDMEMLGNQMMMADIEAFAAEPAPHHHHHHHHRDHHHHHSRHEQQGSDDEAEHVSIVEVEPQSGGASILFAAPEGEFAFEQTATNNDQQRSAANDMAAQAIMNSLMEELMRPMMAADASGASAMEQAKRAPKRPELEVNNGDQDMPSIVRLLFSSMSPMGDEPELNPFRPSQQQQRQRHRKQQPQVLTFMLEEPPRKINNKGSFLSSSTKNAQASNDNMDFLDALLMSSNSGFDQQQQGDPTKLENMFTVAFEDNNNDQKPADGLTLSSSLPAPLDSLLSSLFNPKLPSLSDDAGQRQPQQVSGDNAMPLFLTSLSDEMLNSLMQQQQPTAYKSNAAPRRSPKITTTSATKATTTAPTTTTQETTTTASTVSPAASVSIVVSNNKQGDTTSTPSATLASTVAAAPASTMSMSEAVAKASGSESAQQSSSWTPDEPVSIAADLFDMSSSLIDQFGGKK</sequence>
<feature type="transmembrane region" description="Helical" evidence="2">
    <location>
        <begin position="40"/>
        <end position="61"/>
    </location>
</feature>
<evidence type="ECO:0000313" key="4">
    <source>
        <dbReference type="Proteomes" id="UP000825002"/>
    </source>
</evidence>
<feature type="compositionally biased region" description="Basic and acidic residues" evidence="1">
    <location>
        <begin position="329"/>
        <end position="339"/>
    </location>
</feature>
<evidence type="ECO:0000313" key="3">
    <source>
        <dbReference type="EMBL" id="KAG9509370.1"/>
    </source>
</evidence>
<reference evidence="3 4" key="1">
    <citation type="submission" date="2020-10" db="EMBL/GenBank/DDBJ databases">
        <authorList>
            <person name="Klimov P.B."/>
            <person name="Dyachkov S.M."/>
            <person name="Chetverikov P.E."/>
        </authorList>
    </citation>
    <scope>NUCLEOTIDE SEQUENCE [LARGE SCALE GENOMIC DNA]</scope>
    <source>
        <strain evidence="3">BMOC 18-1129-001#AD2665</strain>
        <tissue evidence="3">Entire mites</tissue>
    </source>
</reference>
<evidence type="ECO:0000256" key="1">
    <source>
        <dbReference type="SAM" id="MobiDB-lite"/>
    </source>
</evidence>
<feature type="region of interest" description="Disordered" evidence="1">
    <location>
        <begin position="225"/>
        <end position="254"/>
    </location>
</feature>
<feature type="compositionally biased region" description="Basic residues" evidence="1">
    <location>
        <begin position="228"/>
        <end position="244"/>
    </location>
</feature>
<feature type="compositionally biased region" description="Basic residues" evidence="1">
    <location>
        <begin position="173"/>
        <end position="189"/>
    </location>
</feature>
<feature type="region of interest" description="Disordered" evidence="1">
    <location>
        <begin position="152"/>
        <end position="200"/>
    </location>
</feature>
<feature type="compositionally biased region" description="Polar residues" evidence="1">
    <location>
        <begin position="87"/>
        <end position="99"/>
    </location>
</feature>
<feature type="compositionally biased region" description="Low complexity" evidence="1">
    <location>
        <begin position="616"/>
        <end position="632"/>
    </location>
</feature>